<reference evidence="6 7" key="1">
    <citation type="submission" date="2015-01" db="EMBL/GenBank/DDBJ databases">
        <title>The Genome Sequence of Exophiala sideris CBS121828.</title>
        <authorList>
            <consortium name="The Broad Institute Genomics Platform"/>
            <person name="Cuomo C."/>
            <person name="de Hoog S."/>
            <person name="Gorbushina A."/>
            <person name="Stielow B."/>
            <person name="Teixiera M."/>
            <person name="Abouelleil A."/>
            <person name="Chapman S.B."/>
            <person name="Priest M."/>
            <person name="Young S.K."/>
            <person name="Wortman J."/>
            <person name="Nusbaum C."/>
            <person name="Birren B."/>
        </authorList>
    </citation>
    <scope>NUCLEOTIDE SEQUENCE [LARGE SCALE GENOMIC DNA]</scope>
    <source>
        <strain evidence="6 7">CBS 121828</strain>
    </source>
</reference>
<evidence type="ECO:0000259" key="5">
    <source>
        <dbReference type="SMART" id="SM00827"/>
    </source>
</evidence>
<keyword evidence="2" id="KW-0808">Transferase</keyword>
<dbReference type="InterPro" id="IPR050858">
    <property type="entry name" value="Mal-CoA-ACP_Trans/PKS_FabD"/>
</dbReference>
<dbReference type="EC" id="2.3.1.39" evidence="1"/>
<dbReference type="SMART" id="SM00827">
    <property type="entry name" value="PKS_AT"/>
    <property type="match status" value="1"/>
</dbReference>
<proteinExistence type="predicted"/>
<dbReference type="OrthoDB" id="541883at2759"/>
<comment type="catalytic activity">
    <reaction evidence="4">
        <text>holo-[ACP] + malonyl-CoA = malonyl-[ACP] + CoA</text>
        <dbReference type="Rhea" id="RHEA:41792"/>
        <dbReference type="Rhea" id="RHEA-COMP:9623"/>
        <dbReference type="Rhea" id="RHEA-COMP:9685"/>
        <dbReference type="ChEBI" id="CHEBI:57287"/>
        <dbReference type="ChEBI" id="CHEBI:57384"/>
        <dbReference type="ChEBI" id="CHEBI:64479"/>
        <dbReference type="ChEBI" id="CHEBI:78449"/>
        <dbReference type="EC" id="2.3.1.39"/>
    </reaction>
</comment>
<name>A0A0D1YVC4_9EURO</name>
<dbReference type="InterPro" id="IPR016036">
    <property type="entry name" value="Malonyl_transacylase_ACP-bd"/>
</dbReference>
<dbReference type="SUPFAM" id="SSF52151">
    <property type="entry name" value="FabD/lysophospholipase-like"/>
    <property type="match status" value="1"/>
</dbReference>
<dbReference type="InterPro" id="IPR001227">
    <property type="entry name" value="Ac_transferase_dom_sf"/>
</dbReference>
<dbReference type="STRING" id="1016849.A0A0D1YVC4"/>
<dbReference type="SUPFAM" id="SSF55048">
    <property type="entry name" value="Probable ACP-binding domain of malonyl-CoA ACP transacylase"/>
    <property type="match status" value="1"/>
</dbReference>
<protein>
    <recommendedName>
        <fullName evidence="1">[acyl-carrier-protein] S-malonyltransferase</fullName>
        <ecNumber evidence="1">2.3.1.39</ecNumber>
    </recommendedName>
</protein>
<evidence type="ECO:0000256" key="2">
    <source>
        <dbReference type="ARBA" id="ARBA00022679"/>
    </source>
</evidence>
<evidence type="ECO:0000256" key="1">
    <source>
        <dbReference type="ARBA" id="ARBA00013258"/>
    </source>
</evidence>
<dbReference type="GO" id="GO:0006633">
    <property type="term" value="P:fatty acid biosynthetic process"/>
    <property type="evidence" value="ECO:0007669"/>
    <property type="project" value="TreeGrafter"/>
</dbReference>
<dbReference type="HOGENOM" id="CLU_030558_5_0_1"/>
<evidence type="ECO:0000256" key="3">
    <source>
        <dbReference type="ARBA" id="ARBA00023315"/>
    </source>
</evidence>
<dbReference type="PANTHER" id="PTHR42681">
    <property type="entry name" value="MALONYL-COA-ACYL CARRIER PROTEIN TRANSACYLASE, MITOCHONDRIAL"/>
    <property type="match status" value="1"/>
</dbReference>
<dbReference type="Proteomes" id="UP000053599">
    <property type="component" value="Unassembled WGS sequence"/>
</dbReference>
<evidence type="ECO:0000313" key="6">
    <source>
        <dbReference type="EMBL" id="KIV78818.1"/>
    </source>
</evidence>
<dbReference type="Pfam" id="PF00698">
    <property type="entry name" value="Acyl_transf_1"/>
    <property type="match status" value="1"/>
</dbReference>
<dbReference type="AlphaFoldDB" id="A0A0D1YVC4"/>
<dbReference type="InterPro" id="IPR014043">
    <property type="entry name" value="Acyl_transferase_dom"/>
</dbReference>
<keyword evidence="3" id="KW-0012">Acyltransferase</keyword>
<dbReference type="InterPro" id="IPR016035">
    <property type="entry name" value="Acyl_Trfase/lysoPLipase"/>
</dbReference>
<dbReference type="Gene3D" id="3.30.70.250">
    <property type="entry name" value="Malonyl-CoA ACP transacylase, ACP-binding"/>
    <property type="match status" value="1"/>
</dbReference>
<dbReference type="EMBL" id="KN846953">
    <property type="protein sequence ID" value="KIV78818.1"/>
    <property type="molecule type" value="Genomic_DNA"/>
</dbReference>
<feature type="domain" description="Malonyl-CoA:ACP transacylase (MAT)" evidence="5">
    <location>
        <begin position="40"/>
        <end position="380"/>
    </location>
</feature>
<dbReference type="GO" id="GO:0004314">
    <property type="term" value="F:[acyl-carrier-protein] S-malonyltransferase activity"/>
    <property type="evidence" value="ECO:0007669"/>
    <property type="project" value="UniProtKB-EC"/>
</dbReference>
<gene>
    <name evidence="6" type="ORF">PV11_06427</name>
</gene>
<accession>A0A0D1YVC4</accession>
<dbReference type="Gene3D" id="3.40.366.10">
    <property type="entry name" value="Malonyl-Coenzyme A Acyl Carrier Protein, domain 2"/>
    <property type="match status" value="1"/>
</dbReference>
<evidence type="ECO:0000256" key="4">
    <source>
        <dbReference type="ARBA" id="ARBA00048462"/>
    </source>
</evidence>
<organism evidence="6 7">
    <name type="scientific">Exophiala sideris</name>
    <dbReference type="NCBI Taxonomy" id="1016849"/>
    <lineage>
        <taxon>Eukaryota</taxon>
        <taxon>Fungi</taxon>
        <taxon>Dikarya</taxon>
        <taxon>Ascomycota</taxon>
        <taxon>Pezizomycotina</taxon>
        <taxon>Eurotiomycetes</taxon>
        <taxon>Chaetothyriomycetidae</taxon>
        <taxon>Chaetothyriales</taxon>
        <taxon>Herpotrichiellaceae</taxon>
        <taxon>Exophiala</taxon>
    </lineage>
</organism>
<evidence type="ECO:0000313" key="7">
    <source>
        <dbReference type="Proteomes" id="UP000053599"/>
    </source>
</evidence>
<dbReference type="GO" id="GO:0005739">
    <property type="term" value="C:mitochondrion"/>
    <property type="evidence" value="ECO:0007669"/>
    <property type="project" value="TreeGrafter"/>
</dbReference>
<sequence>MLPSMYRLPHRSLRGIPGCIARPARTYATDAEPALRTALFFPGHGVQRKGMTRPWVEAFPQICKPFLEEMDDILKCKLSTIIDEGPILQLDKSENAQPAIMAASIMILRVLEKEFGFKTDERINVTLGHSLGEYAALVAAGNMEYAYALDLVRRRGEVFGECTRKAKEESGEDFGMIALVCDAGQLDSMVASVKEFLSHGTEGTKDDSSALPAIQQVSIANLNSKNQIVLSGSFQRIRNLLVHIRHFGGHDPRAVELKSRSAFHSPIMEPAYEFMRKALTPDKVIFPGRVPCISNITARPFESKDDLIQNLSYQAVGTIDWWGSIKYLDKQAGTRRWLGVGPGKVGRNLVSKEVGRSSAKGGGVWSITEPSEVEAALRDMEATAKEDLQ</sequence>
<dbReference type="PANTHER" id="PTHR42681:SF1">
    <property type="entry name" value="MALONYL-COA-ACYL CARRIER PROTEIN TRANSACYLASE, MITOCHONDRIAL"/>
    <property type="match status" value="1"/>
</dbReference>